<feature type="region of interest" description="Disordered" evidence="1">
    <location>
        <begin position="60"/>
        <end position="95"/>
    </location>
</feature>
<accession>A0ABU2FWS1</accession>
<evidence type="ECO:0000313" key="2">
    <source>
        <dbReference type="EMBL" id="MDS0284732.1"/>
    </source>
</evidence>
<dbReference type="RefSeq" id="WP_310902398.1">
    <property type="nucleotide sequence ID" value="NZ_JAMQOS010000010.1"/>
</dbReference>
<proteinExistence type="predicted"/>
<protein>
    <recommendedName>
        <fullName evidence="4">Capsid maturation protease</fullName>
    </recommendedName>
</protein>
<keyword evidence="3" id="KW-1185">Reference proteome</keyword>
<feature type="non-terminal residue" evidence="2">
    <location>
        <position position="390"/>
    </location>
</feature>
<dbReference type="Proteomes" id="UP001268864">
    <property type="component" value="Unassembled WGS sequence"/>
</dbReference>
<sequence length="390" mass="42056">MTDDNDIRVPVRYFNLQAGTNDDFDPDDGPWTFNGIAVGIGDILHMEDGTPVLMTEEELRRAAATQAGEPVTADHPTDESTGRPKYPPDTDETFGKVPKADFIEGKGVGYEMTVHDEELARGLYAGSYEVSVHPRFGAEERDPATGALIAENIEFLDLSVVSKGDSPSNTVNWGASQELAAWAHDNDISSELTAGDDDVDLDIDDDSAKTLLSKAASMVGLDLDRFTVQADDEPAESGSDSTTDMDNGKIETLVDEHDFSEESLEAMEEDDLDRLHESLVDGDGKQQNQGGNNDDSNTVEVDLGDHDSFDDYIDSRVEDQVAASKAEIETAEMVEEIIAHSDDFEEDDREDLMASSESVLEQLHDQATTTSAAQLPGSVGRQSAVAGAGG</sequence>
<evidence type="ECO:0000313" key="3">
    <source>
        <dbReference type="Proteomes" id="UP001268864"/>
    </source>
</evidence>
<reference evidence="2 3" key="1">
    <citation type="submission" date="2022-06" db="EMBL/GenBank/DDBJ databases">
        <title>Halomicroarcula sp. a new haloarchaeum isolate from saline soil.</title>
        <authorList>
            <person name="Strakova D."/>
            <person name="Galisteo C."/>
            <person name="Sanchez-Porro C."/>
            <person name="Ventosa A."/>
        </authorList>
    </citation>
    <scope>NUCLEOTIDE SEQUENCE [LARGE SCALE GENOMIC DNA]</scope>
    <source>
        <strain evidence="2 3">S3CR25-11</strain>
    </source>
</reference>
<feature type="region of interest" description="Disordered" evidence="1">
    <location>
        <begin position="281"/>
        <end position="308"/>
    </location>
</feature>
<name>A0ABU2FWS1_9EURY</name>
<comment type="caution">
    <text evidence="2">The sequence shown here is derived from an EMBL/GenBank/DDBJ whole genome shotgun (WGS) entry which is preliminary data.</text>
</comment>
<gene>
    <name evidence="2" type="ORF">NDI86_21760</name>
</gene>
<dbReference type="EMBL" id="JAMQOS010000010">
    <property type="protein sequence ID" value="MDS0284732.1"/>
    <property type="molecule type" value="Genomic_DNA"/>
</dbReference>
<feature type="compositionally biased region" description="Basic and acidic residues" evidence="1">
    <location>
        <begin position="75"/>
        <end position="88"/>
    </location>
</feature>
<evidence type="ECO:0008006" key="4">
    <source>
        <dbReference type="Google" id="ProtNLM"/>
    </source>
</evidence>
<organism evidence="2 3">
    <name type="scientific">Haloarcula onubensis</name>
    <dbReference type="NCBI Taxonomy" id="2950539"/>
    <lineage>
        <taxon>Archaea</taxon>
        <taxon>Methanobacteriati</taxon>
        <taxon>Methanobacteriota</taxon>
        <taxon>Stenosarchaea group</taxon>
        <taxon>Halobacteria</taxon>
        <taxon>Halobacteriales</taxon>
        <taxon>Haloarculaceae</taxon>
        <taxon>Haloarcula</taxon>
    </lineage>
</organism>
<feature type="compositionally biased region" description="Low complexity" evidence="1">
    <location>
        <begin position="285"/>
        <end position="296"/>
    </location>
</feature>
<evidence type="ECO:0000256" key="1">
    <source>
        <dbReference type="SAM" id="MobiDB-lite"/>
    </source>
</evidence>
<feature type="region of interest" description="Disordered" evidence="1">
    <location>
        <begin position="367"/>
        <end position="390"/>
    </location>
</feature>